<keyword evidence="3" id="KW-0597">Phosphoprotein</keyword>
<dbReference type="Gene3D" id="3.40.50.300">
    <property type="entry name" value="P-loop containing nucleotide triphosphate hydrolases"/>
    <property type="match status" value="1"/>
</dbReference>
<gene>
    <name evidence="12" type="ORF">OG563_44205</name>
</gene>
<keyword evidence="4 10" id="KW-0812">Transmembrane</keyword>
<dbReference type="SUPFAM" id="SSF49879">
    <property type="entry name" value="SMAD/FHA domain"/>
    <property type="match status" value="1"/>
</dbReference>
<evidence type="ECO:0000256" key="1">
    <source>
        <dbReference type="ARBA" id="ARBA00004141"/>
    </source>
</evidence>
<dbReference type="CDD" id="cd03225">
    <property type="entry name" value="ABC_cobalt_CbiO_domain1"/>
    <property type="match status" value="1"/>
</dbReference>
<dbReference type="PANTHER" id="PTHR48041:SF139">
    <property type="entry name" value="PROTEIN SCARLET"/>
    <property type="match status" value="1"/>
</dbReference>
<evidence type="ECO:0000313" key="12">
    <source>
        <dbReference type="EMBL" id="WUV46004.1"/>
    </source>
</evidence>
<feature type="domain" description="ABC transporter" evidence="11">
    <location>
        <begin position="271"/>
        <end position="506"/>
    </location>
</feature>
<evidence type="ECO:0000256" key="4">
    <source>
        <dbReference type="ARBA" id="ARBA00022692"/>
    </source>
</evidence>
<evidence type="ECO:0000256" key="5">
    <source>
        <dbReference type="ARBA" id="ARBA00022741"/>
    </source>
</evidence>
<dbReference type="GO" id="GO:0005524">
    <property type="term" value="F:ATP binding"/>
    <property type="evidence" value="ECO:0007669"/>
    <property type="project" value="UniProtKB-KW"/>
</dbReference>
<comment type="subcellular location">
    <subcellularLocation>
        <location evidence="1">Membrane</location>
        <topology evidence="1">Multi-pass membrane protein</topology>
    </subcellularLocation>
</comment>
<keyword evidence="8 10" id="KW-0472">Membrane</keyword>
<dbReference type="InterPro" id="IPR015856">
    <property type="entry name" value="ABC_transpr_CbiO/EcfA_su"/>
</dbReference>
<feature type="transmembrane region" description="Helical" evidence="10">
    <location>
        <begin position="672"/>
        <end position="692"/>
    </location>
</feature>
<feature type="transmembrane region" description="Helical" evidence="10">
    <location>
        <begin position="635"/>
        <end position="660"/>
    </location>
</feature>
<dbReference type="InterPro" id="IPR050352">
    <property type="entry name" value="ABCG_transporters"/>
</dbReference>
<dbReference type="Pfam" id="PF00498">
    <property type="entry name" value="FHA"/>
    <property type="match status" value="1"/>
</dbReference>
<name>A0ABZ1YRY3_9NOCA</name>
<dbReference type="PANTHER" id="PTHR48041">
    <property type="entry name" value="ABC TRANSPORTER G FAMILY MEMBER 28"/>
    <property type="match status" value="1"/>
</dbReference>
<protein>
    <submittedName>
        <fullName evidence="12">ATP-binding cassette domain-containing protein</fullName>
    </submittedName>
</protein>
<dbReference type="InterPro" id="IPR003439">
    <property type="entry name" value="ABC_transporter-like_ATP-bd"/>
</dbReference>
<dbReference type="Pfam" id="PF00005">
    <property type="entry name" value="ABC_tran"/>
    <property type="match status" value="1"/>
</dbReference>
<dbReference type="SUPFAM" id="SSF52540">
    <property type="entry name" value="P-loop containing nucleoside triphosphate hydrolases"/>
    <property type="match status" value="1"/>
</dbReference>
<evidence type="ECO:0000256" key="9">
    <source>
        <dbReference type="SAM" id="MobiDB-lite"/>
    </source>
</evidence>
<feature type="transmembrane region" description="Helical" evidence="10">
    <location>
        <begin position="704"/>
        <end position="724"/>
    </location>
</feature>
<proteinExistence type="predicted"/>
<organism evidence="12 13">
    <name type="scientific">Nocardia vinacea</name>
    <dbReference type="NCBI Taxonomy" id="96468"/>
    <lineage>
        <taxon>Bacteria</taxon>
        <taxon>Bacillati</taxon>
        <taxon>Actinomycetota</taxon>
        <taxon>Actinomycetes</taxon>
        <taxon>Mycobacteriales</taxon>
        <taxon>Nocardiaceae</taxon>
        <taxon>Nocardia</taxon>
    </lineage>
</organism>
<evidence type="ECO:0000259" key="11">
    <source>
        <dbReference type="PROSITE" id="PS50893"/>
    </source>
</evidence>
<dbReference type="InterPro" id="IPR000253">
    <property type="entry name" value="FHA_dom"/>
</dbReference>
<feature type="transmembrane region" description="Helical" evidence="10">
    <location>
        <begin position="783"/>
        <end position="802"/>
    </location>
</feature>
<dbReference type="EMBL" id="CP109441">
    <property type="protein sequence ID" value="WUV46004.1"/>
    <property type="molecule type" value="Genomic_DNA"/>
</dbReference>
<dbReference type="SMART" id="SM00382">
    <property type="entry name" value="AAA"/>
    <property type="match status" value="1"/>
</dbReference>
<dbReference type="Proteomes" id="UP001432062">
    <property type="component" value="Chromosome"/>
</dbReference>
<keyword evidence="5" id="KW-0547">Nucleotide-binding</keyword>
<evidence type="ECO:0000256" key="3">
    <source>
        <dbReference type="ARBA" id="ARBA00022553"/>
    </source>
</evidence>
<dbReference type="Gene3D" id="2.60.200.20">
    <property type="match status" value="1"/>
</dbReference>
<evidence type="ECO:0000256" key="6">
    <source>
        <dbReference type="ARBA" id="ARBA00022840"/>
    </source>
</evidence>
<dbReference type="InterPro" id="IPR027417">
    <property type="entry name" value="P-loop_NTPase"/>
</dbReference>
<keyword evidence="6 12" id="KW-0067">ATP-binding</keyword>
<keyword evidence="13" id="KW-1185">Reference proteome</keyword>
<evidence type="ECO:0000313" key="13">
    <source>
        <dbReference type="Proteomes" id="UP001432062"/>
    </source>
</evidence>
<dbReference type="Pfam" id="PF01061">
    <property type="entry name" value="ABC2_membrane"/>
    <property type="match status" value="1"/>
</dbReference>
<evidence type="ECO:0000256" key="10">
    <source>
        <dbReference type="SAM" id="Phobius"/>
    </source>
</evidence>
<dbReference type="RefSeq" id="WP_329409535.1">
    <property type="nucleotide sequence ID" value="NZ_CP109441.1"/>
</dbReference>
<dbReference type="InterPro" id="IPR003593">
    <property type="entry name" value="AAA+_ATPase"/>
</dbReference>
<reference evidence="12" key="1">
    <citation type="submission" date="2022-10" db="EMBL/GenBank/DDBJ databases">
        <title>The complete genomes of actinobacterial strains from the NBC collection.</title>
        <authorList>
            <person name="Joergensen T.S."/>
            <person name="Alvarez Arevalo M."/>
            <person name="Sterndorff E.B."/>
            <person name="Faurdal D."/>
            <person name="Vuksanovic O."/>
            <person name="Mourched A.-S."/>
            <person name="Charusanti P."/>
            <person name="Shaw S."/>
            <person name="Blin K."/>
            <person name="Weber T."/>
        </authorList>
    </citation>
    <scope>NUCLEOTIDE SEQUENCE</scope>
    <source>
        <strain evidence="12">NBC_01482</strain>
    </source>
</reference>
<feature type="compositionally biased region" description="Pro residues" evidence="9">
    <location>
        <begin position="112"/>
        <end position="129"/>
    </location>
</feature>
<dbReference type="PROSITE" id="PS50893">
    <property type="entry name" value="ABC_TRANSPORTER_2"/>
    <property type="match status" value="1"/>
</dbReference>
<dbReference type="InterPro" id="IPR008984">
    <property type="entry name" value="SMAD_FHA_dom_sf"/>
</dbReference>
<feature type="region of interest" description="Disordered" evidence="9">
    <location>
        <begin position="103"/>
        <end position="177"/>
    </location>
</feature>
<evidence type="ECO:0000256" key="7">
    <source>
        <dbReference type="ARBA" id="ARBA00022989"/>
    </source>
</evidence>
<dbReference type="InterPro" id="IPR013525">
    <property type="entry name" value="ABC2_TM"/>
</dbReference>
<keyword evidence="7 10" id="KW-1133">Transmembrane helix</keyword>
<keyword evidence="2" id="KW-0813">Transport</keyword>
<evidence type="ECO:0000256" key="8">
    <source>
        <dbReference type="ARBA" id="ARBA00023136"/>
    </source>
</evidence>
<accession>A0ABZ1YRY3</accession>
<sequence length="810" mass="85611">MSEPALLLTTGAIRHRISGRTHSLGSGSGADISVSDDGPAGQWLRFRHVNGWAIRAVDPTIEATLDDVPIGPRNWTAIEGVGVHELRIVVRGRIFRLVVANADGSGNVTPRPSAPADPPQPKRTPPQTPPRRARVVNAADRTIIDAPPQSPPVVDRTPPRQSVPPSPGRPGSWSVPSDRVLTIGREGGDAEIALPGLDLAHRHATVRWTGRAVELRGLATNARPFVDGKPVLHARLRVGEQFMLAHHIFEVSGPAQLTLVPAAVIAREPLLRFDGVSLRYRGRTEPTLRDLTFELGRGEVLAVIGPSGAGKSTMCAGLLGEVALAAGSLRLGQVDLVASRMQASHLVSFVPQQPAMFGDLAVRDALLWVAGLRTASDTTRTERAARVDTVIAEMELAGEVGKRIDTLSGGQRKRVSTAMELLSDPQLLVLDEPTSGLDEGLDRAMMQRLRVVAETGCAVIVVTHSMVNVDCADKVLAVTGRGRLGFFGPPRELLGAFGVDSYAEVMDRLRTDRQAGQPAAPSIPQPAEHAVPAPMRGSLHRHLPRLIGREWARQRNGIRTLALGSAAGIGLTAMLGAAASDKGLGGDPRAVSSVMIALIVCLTFFSMAQSFAAIVDDRVVIEREARWGISAASVVLARAITCTPLAVLLGVASTIGYLGIKSGPAKPVLPQPYGLLLFAITLPLAAMALGLLVSACSKSLRQAVFVLMGVLALQVVMTGLAPPFEGTPGAVLRTFAYAAPSRWAAAGLGADIGLTDGADPPPGQQKPFADLIWTHDLHHVETAAAVLVVIAIVATALTIRVLRRQLMALK</sequence>
<evidence type="ECO:0000256" key="2">
    <source>
        <dbReference type="ARBA" id="ARBA00022448"/>
    </source>
</evidence>
<feature type="transmembrane region" description="Helical" evidence="10">
    <location>
        <begin position="591"/>
        <end position="615"/>
    </location>
</feature>